<dbReference type="PANTHER" id="PTHR30627:SF24">
    <property type="entry name" value="PENICILLIN-BINDING PROTEIN 4B"/>
    <property type="match status" value="1"/>
</dbReference>
<evidence type="ECO:0000256" key="1">
    <source>
        <dbReference type="SAM" id="Phobius"/>
    </source>
</evidence>
<dbReference type="AlphaFoldDB" id="A0A516TP08"/>
<keyword evidence="1" id="KW-1133">Transmembrane helix</keyword>
<evidence type="ECO:0000313" key="3">
    <source>
        <dbReference type="Proteomes" id="UP000315925"/>
    </source>
</evidence>
<dbReference type="Proteomes" id="UP000315925">
    <property type="component" value="Chromosome"/>
</dbReference>
<dbReference type="SUPFAM" id="SSF56519">
    <property type="entry name" value="Penicillin binding protein dimerisation domain"/>
    <property type="match status" value="1"/>
</dbReference>
<gene>
    <name evidence="2" type="ORF">kam1_1745</name>
</gene>
<dbReference type="PANTHER" id="PTHR30627">
    <property type="entry name" value="PEPTIDOGLYCAN D,D-TRANSPEPTIDASE"/>
    <property type="match status" value="1"/>
</dbReference>
<keyword evidence="1" id="KW-0812">Transmembrane</keyword>
<dbReference type="InterPro" id="IPR036138">
    <property type="entry name" value="PBP_dimer_sf"/>
</dbReference>
<dbReference type="GO" id="GO:0008658">
    <property type="term" value="F:penicillin binding"/>
    <property type="evidence" value="ECO:0007669"/>
    <property type="project" value="InterPro"/>
</dbReference>
<keyword evidence="1" id="KW-0472">Membrane</keyword>
<reference evidence="3" key="1">
    <citation type="submission" date="2019-03" db="EMBL/GenBank/DDBJ databases">
        <title>Complete genome of Methylacidiphilum kamchatkense Kam1.</title>
        <authorList>
            <person name="Kruse T."/>
            <person name="Murarilal Ratnadevi C."/>
            <person name="Erikstad H.-A."/>
            <person name="Birkeland N.-K."/>
        </authorList>
    </citation>
    <scope>NUCLEOTIDE SEQUENCE [LARGE SCALE GENOMIC DNA]</scope>
    <source>
        <strain evidence="3">kam1</strain>
    </source>
</reference>
<feature type="transmembrane region" description="Helical" evidence="1">
    <location>
        <begin position="12"/>
        <end position="36"/>
    </location>
</feature>
<dbReference type="GO" id="GO:0071972">
    <property type="term" value="F:peptidoglycan L,D-transpeptidase activity"/>
    <property type="evidence" value="ECO:0007669"/>
    <property type="project" value="TreeGrafter"/>
</dbReference>
<dbReference type="KEGG" id="mkc:kam1_1745"/>
<evidence type="ECO:0000313" key="2">
    <source>
        <dbReference type="EMBL" id="QDQ42960.1"/>
    </source>
</evidence>
<dbReference type="GO" id="GO:0071555">
    <property type="term" value="P:cell wall organization"/>
    <property type="evidence" value="ECO:0007669"/>
    <property type="project" value="TreeGrafter"/>
</dbReference>
<proteinExistence type="predicted"/>
<dbReference type="GO" id="GO:0005886">
    <property type="term" value="C:plasma membrane"/>
    <property type="evidence" value="ECO:0007669"/>
    <property type="project" value="TreeGrafter"/>
</dbReference>
<dbReference type="RefSeq" id="WP_244946028.1">
    <property type="nucleotide sequence ID" value="NZ_CP037899.1"/>
</dbReference>
<dbReference type="EMBL" id="CP037899">
    <property type="protein sequence ID" value="QDQ42960.1"/>
    <property type="molecule type" value="Genomic_DNA"/>
</dbReference>
<dbReference type="InterPro" id="IPR050515">
    <property type="entry name" value="Beta-lactam/transpept"/>
</dbReference>
<name>A0A516TP08_9BACT</name>
<evidence type="ECO:0008006" key="4">
    <source>
        <dbReference type="Google" id="ProtNLM"/>
    </source>
</evidence>
<protein>
    <recommendedName>
        <fullName evidence="4">Penicillin-binding protein dimerisation domain-containing protein</fullName>
    </recommendedName>
</protein>
<accession>A0A516TP08</accession>
<sequence>MTSTPPGIRHSVRLRIALLALAVIVAMGILLTRLWILQIYEGKAYASKLRNQTTISLRLAGARGPILDKNGVGLAENRAMFEIDLYLDELVRDFPRRHKGKTPRIEVQRMMGGILFSEKNQTFTKSS</sequence>
<organism evidence="2 3">
    <name type="scientific">Methylacidiphilum kamchatkense Kam1</name>
    <dbReference type="NCBI Taxonomy" id="1202785"/>
    <lineage>
        <taxon>Bacteria</taxon>
        <taxon>Pseudomonadati</taxon>
        <taxon>Verrucomicrobiota</taxon>
        <taxon>Methylacidiphilae</taxon>
        <taxon>Methylacidiphilales</taxon>
        <taxon>Methylacidiphilaceae</taxon>
        <taxon>Methylacidiphilum (ex Ratnadevi et al. 2023)</taxon>
    </lineage>
</organism>